<dbReference type="Pfam" id="PF03625">
    <property type="entry name" value="DUF302"/>
    <property type="match status" value="1"/>
</dbReference>
<dbReference type="EMBL" id="JBHUHD010000004">
    <property type="protein sequence ID" value="MFD2143603.1"/>
    <property type="molecule type" value="Genomic_DNA"/>
</dbReference>
<dbReference type="InterPro" id="IPR005180">
    <property type="entry name" value="DUF302"/>
</dbReference>
<name>A0ABW4Z5K2_9HYPH</name>
<dbReference type="InterPro" id="IPR035923">
    <property type="entry name" value="TT1751-like_sf"/>
</dbReference>
<evidence type="ECO:0000313" key="4">
    <source>
        <dbReference type="Proteomes" id="UP001597299"/>
    </source>
</evidence>
<keyword evidence="1" id="KW-0812">Transmembrane</keyword>
<evidence type="ECO:0000313" key="3">
    <source>
        <dbReference type="EMBL" id="MFD2143603.1"/>
    </source>
</evidence>
<comment type="caution">
    <text evidence="3">The sequence shown here is derived from an EMBL/GenBank/DDBJ whole genome shotgun (WGS) entry which is preliminary data.</text>
</comment>
<gene>
    <name evidence="3" type="ORF">ACFSNC_24735</name>
</gene>
<dbReference type="SUPFAM" id="SSF103247">
    <property type="entry name" value="TT1751-like"/>
    <property type="match status" value="1"/>
</dbReference>
<dbReference type="PANTHER" id="PTHR38342:SF2">
    <property type="entry name" value="INNER MEMBRANE OR EXPORTED"/>
    <property type="match status" value="1"/>
</dbReference>
<organism evidence="3 4">
    <name type="scientific">Ancylobacter oerskovii</name>
    <dbReference type="NCBI Taxonomy" id="459519"/>
    <lineage>
        <taxon>Bacteria</taxon>
        <taxon>Pseudomonadati</taxon>
        <taxon>Pseudomonadota</taxon>
        <taxon>Alphaproteobacteria</taxon>
        <taxon>Hyphomicrobiales</taxon>
        <taxon>Xanthobacteraceae</taxon>
        <taxon>Ancylobacter</taxon>
    </lineage>
</organism>
<feature type="domain" description="DUF302" evidence="2">
    <location>
        <begin position="94"/>
        <end position="155"/>
    </location>
</feature>
<evidence type="ECO:0000256" key="1">
    <source>
        <dbReference type="SAM" id="Phobius"/>
    </source>
</evidence>
<dbReference type="Gene3D" id="3.30.310.70">
    <property type="entry name" value="TT1751-like domain"/>
    <property type="match status" value="1"/>
</dbReference>
<reference evidence="4" key="1">
    <citation type="journal article" date="2019" name="Int. J. Syst. Evol. Microbiol.">
        <title>The Global Catalogue of Microorganisms (GCM) 10K type strain sequencing project: providing services to taxonomists for standard genome sequencing and annotation.</title>
        <authorList>
            <consortium name="The Broad Institute Genomics Platform"/>
            <consortium name="The Broad Institute Genome Sequencing Center for Infectious Disease"/>
            <person name="Wu L."/>
            <person name="Ma J."/>
        </authorList>
    </citation>
    <scope>NUCLEOTIDE SEQUENCE [LARGE SCALE GENOMIC DNA]</scope>
    <source>
        <strain evidence="4">CCM 7435</strain>
    </source>
</reference>
<dbReference type="RefSeq" id="WP_343207655.1">
    <property type="nucleotide sequence ID" value="NZ_JAHBGB010000003.1"/>
</dbReference>
<feature type="transmembrane region" description="Helical" evidence="1">
    <location>
        <begin position="38"/>
        <end position="59"/>
    </location>
</feature>
<evidence type="ECO:0000259" key="2">
    <source>
        <dbReference type="Pfam" id="PF03625"/>
    </source>
</evidence>
<dbReference type="CDD" id="cd14797">
    <property type="entry name" value="DUF302"/>
    <property type="match status" value="1"/>
</dbReference>
<dbReference type="Proteomes" id="UP001597299">
    <property type="component" value="Unassembled WGS sequence"/>
</dbReference>
<keyword evidence="1" id="KW-1133">Transmembrane helix</keyword>
<proteinExistence type="predicted"/>
<keyword evidence="4" id="KW-1185">Reference proteome</keyword>
<dbReference type="PANTHER" id="PTHR38342">
    <property type="entry name" value="SLR5037 PROTEIN"/>
    <property type="match status" value="1"/>
</dbReference>
<protein>
    <submittedName>
        <fullName evidence="3">DUF302 domain-containing protein</fullName>
    </submittedName>
</protein>
<sequence length="195" mass="20345">MSSAKVLGHRLFLLFARIGMLITRGLDSGTVPRLRSVAIVVVAASAFVSTISLGGPAMAADGLISVKSQYQPQETLARLEATISERGLTVFARVDHAAGAAQVGLSLRPTVLVIFGNPKAGTPLMQSVQTAGIDLPLRVLVWQDADGSTWLSYYDVAWIAGHHGAGAEAKAAVARMSTALQAIASQAAEGWPPTK</sequence>
<keyword evidence="1" id="KW-0472">Membrane</keyword>
<accession>A0ABW4Z5K2</accession>